<name>A0ABW8TGN7_9CLOT</name>
<comment type="caution">
    <text evidence="3">The sequence shown here is derived from an EMBL/GenBank/DDBJ whole genome shotgun (WGS) entry which is preliminary data.</text>
</comment>
<sequence>MEEITLEKIDIIKERTGVTYTEAKEALEASNGNVIDALVYVEKNSKKAGSAREQFDTTKDEFVTWLKETINKGNVSRIRVKKDEKVILDIPVSAGIVGGVAAGIAWAPSIALMFLTAVVAKVTVEITKEDGSVEVVNTVVKDTVSTVKEKMSDAASEFKDKFKGSNDKKDDENSYQYTVRFDDIDENKNSDNNETK</sequence>
<dbReference type="InterPro" id="IPR009060">
    <property type="entry name" value="UBA-like_sf"/>
</dbReference>
<organism evidence="3 4">
    <name type="scientific">Clostridium neuense</name>
    <dbReference type="NCBI Taxonomy" id="1728934"/>
    <lineage>
        <taxon>Bacteria</taxon>
        <taxon>Bacillati</taxon>
        <taxon>Bacillota</taxon>
        <taxon>Clostridia</taxon>
        <taxon>Eubacteriales</taxon>
        <taxon>Clostridiaceae</taxon>
        <taxon>Clostridium</taxon>
    </lineage>
</organism>
<reference evidence="3 4" key="1">
    <citation type="submission" date="2024-11" db="EMBL/GenBank/DDBJ databases">
        <authorList>
            <person name="Heng Y.C."/>
            <person name="Lim A.C.H."/>
            <person name="Lee J.K.Y."/>
            <person name="Kittelmann S."/>
        </authorList>
    </citation>
    <scope>NUCLEOTIDE SEQUENCE [LARGE SCALE GENOMIC DNA]</scope>
    <source>
        <strain evidence="3 4">WILCCON 0114</strain>
    </source>
</reference>
<keyword evidence="1" id="KW-0812">Transmembrane</keyword>
<keyword evidence="4" id="KW-1185">Reference proteome</keyword>
<dbReference type="CDD" id="cd14360">
    <property type="entry name" value="UBA_NAC_like_bac"/>
    <property type="match status" value="1"/>
</dbReference>
<protein>
    <submittedName>
        <fullName evidence="3">DUF4342 domain-containing protein</fullName>
    </submittedName>
</protein>
<dbReference type="RefSeq" id="WP_406787831.1">
    <property type="nucleotide sequence ID" value="NZ_JBJIAA010000009.1"/>
</dbReference>
<keyword evidence="1" id="KW-0472">Membrane</keyword>
<accession>A0ABW8TGN7</accession>
<feature type="transmembrane region" description="Helical" evidence="1">
    <location>
        <begin position="86"/>
        <end position="107"/>
    </location>
</feature>
<keyword evidence="1" id="KW-1133">Transmembrane helix</keyword>
<dbReference type="Gene3D" id="1.10.8.10">
    <property type="entry name" value="DNA helicase RuvA subunit, C-terminal domain"/>
    <property type="match status" value="1"/>
</dbReference>
<evidence type="ECO:0000313" key="4">
    <source>
        <dbReference type="Proteomes" id="UP001623592"/>
    </source>
</evidence>
<dbReference type="InterPro" id="IPR025642">
    <property type="entry name" value="DUF4342"/>
</dbReference>
<feature type="domain" description="DUF4342" evidence="2">
    <location>
        <begin position="52"/>
        <end position="128"/>
    </location>
</feature>
<dbReference type="SUPFAM" id="SSF46934">
    <property type="entry name" value="UBA-like"/>
    <property type="match status" value="1"/>
</dbReference>
<evidence type="ECO:0000256" key="1">
    <source>
        <dbReference type="SAM" id="Phobius"/>
    </source>
</evidence>
<gene>
    <name evidence="3" type="ORF">ACJDT4_12135</name>
</gene>
<evidence type="ECO:0000259" key="2">
    <source>
        <dbReference type="Pfam" id="PF14242"/>
    </source>
</evidence>
<dbReference type="Pfam" id="PF14242">
    <property type="entry name" value="DUF4342"/>
    <property type="match status" value="1"/>
</dbReference>
<dbReference type="Proteomes" id="UP001623592">
    <property type="component" value="Unassembled WGS sequence"/>
</dbReference>
<proteinExistence type="predicted"/>
<evidence type="ECO:0000313" key="3">
    <source>
        <dbReference type="EMBL" id="MFL0251175.1"/>
    </source>
</evidence>
<dbReference type="EMBL" id="JBJIAA010000009">
    <property type="protein sequence ID" value="MFL0251175.1"/>
    <property type="molecule type" value="Genomic_DNA"/>
</dbReference>